<proteinExistence type="predicted"/>
<name>A0ABV7BPC1_9PROT</name>
<dbReference type="EMBL" id="JBHRSB010000001">
    <property type="protein sequence ID" value="MFC2999123.1"/>
    <property type="molecule type" value="Genomic_DNA"/>
</dbReference>
<dbReference type="RefSeq" id="WP_216834944.1">
    <property type="nucleotide sequence ID" value="NZ_JAFNJS010000001.1"/>
</dbReference>
<reference evidence="3" key="1">
    <citation type="journal article" date="2019" name="Int. J. Syst. Evol. Microbiol.">
        <title>The Global Catalogue of Microorganisms (GCM) 10K type strain sequencing project: providing services to taxonomists for standard genome sequencing and annotation.</title>
        <authorList>
            <consortium name="The Broad Institute Genomics Platform"/>
            <consortium name="The Broad Institute Genome Sequencing Center for Infectious Disease"/>
            <person name="Wu L."/>
            <person name="Ma J."/>
        </authorList>
    </citation>
    <scope>NUCLEOTIDE SEQUENCE [LARGE SCALE GENOMIC DNA]</scope>
    <source>
        <strain evidence="3">CGMCC 1.16855</strain>
    </source>
</reference>
<gene>
    <name evidence="2" type="ORF">ACFOD3_04405</name>
</gene>
<accession>A0ABV7BPC1</accession>
<evidence type="ECO:0000256" key="1">
    <source>
        <dbReference type="SAM" id="MobiDB-lite"/>
    </source>
</evidence>
<keyword evidence="3" id="KW-1185">Reference proteome</keyword>
<organism evidence="2 3">
    <name type="scientific">Falsiroseomonas tokyonensis</name>
    <dbReference type="NCBI Taxonomy" id="430521"/>
    <lineage>
        <taxon>Bacteria</taxon>
        <taxon>Pseudomonadati</taxon>
        <taxon>Pseudomonadota</taxon>
        <taxon>Alphaproteobacteria</taxon>
        <taxon>Acetobacterales</taxon>
        <taxon>Roseomonadaceae</taxon>
        <taxon>Falsiroseomonas</taxon>
    </lineage>
</organism>
<evidence type="ECO:0000313" key="3">
    <source>
        <dbReference type="Proteomes" id="UP001595420"/>
    </source>
</evidence>
<comment type="caution">
    <text evidence="2">The sequence shown here is derived from an EMBL/GenBank/DDBJ whole genome shotgun (WGS) entry which is preliminary data.</text>
</comment>
<feature type="region of interest" description="Disordered" evidence="1">
    <location>
        <begin position="1"/>
        <end position="24"/>
    </location>
</feature>
<sequence>MRPRDPPPRLPRFAPREPRPEAARPARTTVLDLVHKLLTAGAALATILRVLF</sequence>
<protein>
    <submittedName>
        <fullName evidence="2">Uncharacterized protein</fullName>
    </submittedName>
</protein>
<feature type="compositionally biased region" description="Basic and acidic residues" evidence="1">
    <location>
        <begin position="14"/>
        <end position="24"/>
    </location>
</feature>
<evidence type="ECO:0000313" key="2">
    <source>
        <dbReference type="EMBL" id="MFC2999123.1"/>
    </source>
</evidence>
<dbReference type="Proteomes" id="UP001595420">
    <property type="component" value="Unassembled WGS sequence"/>
</dbReference>